<sequence length="163" mass="19285">MRIGCVATGWIFFGFNCHWEKENPAIHTSTMFDFSYHLIRYSYTSIGFYIQNIDPYLCIAFRTHRASNLVYAKLFFYLARKHFQKSLPDAFQRTRVQFTELHYFPPFLICVFTLPKTPEKSKGLNSKLIINRLIRVLQNPDYIEELRIKLEAMRGLKSATKVN</sequence>
<name>A0A1G2F5N7_9BACT</name>
<organism evidence="1 2">
    <name type="scientific">Candidatus Portnoybacteria bacterium RBG_13_40_8</name>
    <dbReference type="NCBI Taxonomy" id="1801990"/>
    <lineage>
        <taxon>Bacteria</taxon>
        <taxon>Candidatus Portnoyibacteriota</taxon>
    </lineage>
</organism>
<comment type="caution">
    <text evidence="1">The sequence shown here is derived from an EMBL/GenBank/DDBJ whole genome shotgun (WGS) entry which is preliminary data.</text>
</comment>
<dbReference type="EMBL" id="MHMT01000005">
    <property type="protein sequence ID" value="OGZ33082.1"/>
    <property type="molecule type" value="Genomic_DNA"/>
</dbReference>
<protein>
    <submittedName>
        <fullName evidence="1">Uncharacterized protein</fullName>
    </submittedName>
</protein>
<reference evidence="1 2" key="1">
    <citation type="journal article" date="2016" name="Nat. Commun.">
        <title>Thousands of microbial genomes shed light on interconnected biogeochemical processes in an aquifer system.</title>
        <authorList>
            <person name="Anantharaman K."/>
            <person name="Brown C.T."/>
            <person name="Hug L.A."/>
            <person name="Sharon I."/>
            <person name="Castelle C.J."/>
            <person name="Probst A.J."/>
            <person name="Thomas B.C."/>
            <person name="Singh A."/>
            <person name="Wilkins M.J."/>
            <person name="Karaoz U."/>
            <person name="Brodie E.L."/>
            <person name="Williams K.H."/>
            <person name="Hubbard S.S."/>
            <person name="Banfield J.F."/>
        </authorList>
    </citation>
    <scope>NUCLEOTIDE SEQUENCE [LARGE SCALE GENOMIC DNA]</scope>
</reference>
<dbReference type="Proteomes" id="UP000177810">
    <property type="component" value="Unassembled WGS sequence"/>
</dbReference>
<gene>
    <name evidence="1" type="ORF">A2V69_02715</name>
</gene>
<evidence type="ECO:0000313" key="1">
    <source>
        <dbReference type="EMBL" id="OGZ33082.1"/>
    </source>
</evidence>
<proteinExistence type="predicted"/>
<accession>A0A1G2F5N7</accession>
<evidence type="ECO:0000313" key="2">
    <source>
        <dbReference type="Proteomes" id="UP000177810"/>
    </source>
</evidence>
<dbReference type="AlphaFoldDB" id="A0A1G2F5N7"/>